<feature type="domain" description="C2H2-type" evidence="3">
    <location>
        <begin position="142"/>
        <end position="170"/>
    </location>
</feature>
<feature type="region of interest" description="Disordered" evidence="2">
    <location>
        <begin position="37"/>
        <end position="60"/>
    </location>
</feature>
<dbReference type="EMBL" id="KQ983038">
    <property type="protein sequence ID" value="KYQ48087.1"/>
    <property type="molecule type" value="Genomic_DNA"/>
</dbReference>
<keyword evidence="5" id="KW-1185">Reference proteome</keyword>
<evidence type="ECO:0000256" key="2">
    <source>
        <dbReference type="SAM" id="MobiDB-lite"/>
    </source>
</evidence>
<evidence type="ECO:0000256" key="1">
    <source>
        <dbReference type="PROSITE-ProRule" id="PRU00042"/>
    </source>
</evidence>
<dbReference type="STRING" id="64791.A0A151WJV5"/>
<feature type="compositionally biased region" description="Polar residues" evidence="2">
    <location>
        <begin position="46"/>
        <end position="60"/>
    </location>
</feature>
<proteinExistence type="predicted"/>
<evidence type="ECO:0000313" key="4">
    <source>
        <dbReference type="EMBL" id="KYQ48087.1"/>
    </source>
</evidence>
<dbReference type="Proteomes" id="UP000075809">
    <property type="component" value="Unassembled WGS sequence"/>
</dbReference>
<keyword evidence="1" id="KW-0479">Metal-binding</keyword>
<accession>A0A151WJV5</accession>
<dbReference type="InterPro" id="IPR013087">
    <property type="entry name" value="Znf_C2H2_type"/>
</dbReference>
<dbReference type="PROSITE" id="PS50157">
    <property type="entry name" value="ZINC_FINGER_C2H2_2"/>
    <property type="match status" value="1"/>
</dbReference>
<keyword evidence="1" id="KW-0862">Zinc</keyword>
<dbReference type="Gene3D" id="3.30.160.60">
    <property type="entry name" value="Classic Zinc Finger"/>
    <property type="match status" value="1"/>
</dbReference>
<sequence>MNSVPPVLFRTRKPAFLGLAPPWTLISLAKYRLRSASDGGGAGPVPSTSRQGTTGGEQDSATEYEIKIPFERRSCQVCINDGRGNFMALRLNDEIEHAAERHGGLEVCYVCQKCGKKYKSKHPAVCHAPKCTAPKPPPVPGHTCTTCGRVFETRMGLSQHERHEHPAARNAARAGG</sequence>
<dbReference type="GO" id="GO:0008270">
    <property type="term" value="F:zinc ion binding"/>
    <property type="evidence" value="ECO:0007669"/>
    <property type="project" value="UniProtKB-KW"/>
</dbReference>
<evidence type="ECO:0000313" key="5">
    <source>
        <dbReference type="Proteomes" id="UP000075809"/>
    </source>
</evidence>
<reference evidence="4 5" key="1">
    <citation type="submission" date="2015-09" db="EMBL/GenBank/DDBJ databases">
        <title>Trachymyrmex zeteki WGS genome.</title>
        <authorList>
            <person name="Nygaard S."/>
            <person name="Hu H."/>
            <person name="Boomsma J."/>
            <person name="Zhang G."/>
        </authorList>
    </citation>
    <scope>NUCLEOTIDE SEQUENCE [LARGE SCALE GENOMIC DNA]</scope>
    <source>
        <strain evidence="4">Tzet28-1</strain>
        <tissue evidence="4">Whole body</tissue>
    </source>
</reference>
<keyword evidence="1" id="KW-0863">Zinc-finger</keyword>
<dbReference type="PROSITE" id="PS00028">
    <property type="entry name" value="ZINC_FINGER_C2H2_1"/>
    <property type="match status" value="1"/>
</dbReference>
<feature type="region of interest" description="Disordered" evidence="2">
    <location>
        <begin position="157"/>
        <end position="176"/>
    </location>
</feature>
<gene>
    <name evidence="4" type="ORF">ALC60_12877</name>
</gene>
<dbReference type="AlphaFoldDB" id="A0A151WJV5"/>
<feature type="non-terminal residue" evidence="4">
    <location>
        <position position="176"/>
    </location>
</feature>
<name>A0A151WJV5_9HYME</name>
<organism evidence="4 5">
    <name type="scientific">Mycetomoellerius zeteki</name>
    <dbReference type="NCBI Taxonomy" id="64791"/>
    <lineage>
        <taxon>Eukaryota</taxon>
        <taxon>Metazoa</taxon>
        <taxon>Ecdysozoa</taxon>
        <taxon>Arthropoda</taxon>
        <taxon>Hexapoda</taxon>
        <taxon>Insecta</taxon>
        <taxon>Pterygota</taxon>
        <taxon>Neoptera</taxon>
        <taxon>Endopterygota</taxon>
        <taxon>Hymenoptera</taxon>
        <taxon>Apocrita</taxon>
        <taxon>Aculeata</taxon>
        <taxon>Formicoidea</taxon>
        <taxon>Formicidae</taxon>
        <taxon>Myrmicinae</taxon>
        <taxon>Mycetomoellerius</taxon>
    </lineage>
</organism>
<evidence type="ECO:0000259" key="3">
    <source>
        <dbReference type="PROSITE" id="PS50157"/>
    </source>
</evidence>
<protein>
    <recommendedName>
        <fullName evidence="3">C2H2-type domain-containing protein</fullName>
    </recommendedName>
</protein>